<feature type="domain" description="TIR" evidence="5">
    <location>
        <begin position="191"/>
        <end position="321"/>
    </location>
</feature>
<evidence type="ECO:0000313" key="7">
    <source>
        <dbReference type="Proteomes" id="UP001188597"/>
    </source>
</evidence>
<keyword evidence="2" id="KW-0378">Hydrolase</keyword>
<dbReference type="EMBL" id="JAVXUP010000449">
    <property type="protein sequence ID" value="KAK3027648.1"/>
    <property type="molecule type" value="Genomic_DNA"/>
</dbReference>
<dbReference type="EC" id="3.2.2.6" evidence="1"/>
<dbReference type="InterPro" id="IPR000157">
    <property type="entry name" value="TIR_dom"/>
</dbReference>
<name>A0AA88WI84_9ASTE</name>
<dbReference type="AlphaFoldDB" id="A0AA88WI84"/>
<evidence type="ECO:0000259" key="5">
    <source>
        <dbReference type="PROSITE" id="PS50104"/>
    </source>
</evidence>
<dbReference type="FunFam" id="3.40.50.10140:FF:000007">
    <property type="entry name" value="Disease resistance protein (TIR-NBS-LRR class)"/>
    <property type="match status" value="1"/>
</dbReference>
<dbReference type="GO" id="GO:0007165">
    <property type="term" value="P:signal transduction"/>
    <property type="evidence" value="ECO:0007669"/>
    <property type="project" value="InterPro"/>
</dbReference>
<protein>
    <recommendedName>
        <fullName evidence="1">ADP-ribosyl cyclase/cyclic ADP-ribose hydrolase</fullName>
        <ecNumber evidence="1">3.2.2.6</ecNumber>
    </recommendedName>
</protein>
<sequence length="337" mass="38607">MAFAQEASASSASHDFKYGAFLSFHGKDTRTTFTADLFHALQTAKLGPFMDTGLERGKTITSGLEKAIESSEVSIIVFSKNYASSSWCLDELLKILQQHHSETKTHEILPLFYHVDPSVVRHQKDSYGAALAAHESTHGEEKVEQWKKALNECAHLFGYTFPNADYRFRIDFIDAAVKWTREKLGNRETVFCYDVFVSYTSEDIPTQFIQNLYATLRKSGFTYFEGEINRKENTVSEFDATINQSRSSIIVFSRSYSYSPWCLHQLAKIFEYSKTKRHVILPVFYMVDKENVIKQKDRMSIELDEKYKGQFNLWRESIKAVAELPAISISRGGATPR</sequence>
<dbReference type="PROSITE" id="PS50104">
    <property type="entry name" value="TIR"/>
    <property type="match status" value="2"/>
</dbReference>
<dbReference type="InterPro" id="IPR035897">
    <property type="entry name" value="Toll_tir_struct_dom_sf"/>
</dbReference>
<dbReference type="PANTHER" id="PTHR32009:SF39">
    <property type="entry name" value="TIR DOMAIN-CONTAINING PROTEIN"/>
    <property type="match status" value="1"/>
</dbReference>
<evidence type="ECO:0000256" key="2">
    <source>
        <dbReference type="ARBA" id="ARBA00022801"/>
    </source>
</evidence>
<gene>
    <name evidence="6" type="ORF">RJ639_040611</name>
</gene>
<evidence type="ECO:0000256" key="4">
    <source>
        <dbReference type="ARBA" id="ARBA00047304"/>
    </source>
</evidence>
<organism evidence="6 7">
    <name type="scientific">Escallonia herrerae</name>
    <dbReference type="NCBI Taxonomy" id="1293975"/>
    <lineage>
        <taxon>Eukaryota</taxon>
        <taxon>Viridiplantae</taxon>
        <taxon>Streptophyta</taxon>
        <taxon>Embryophyta</taxon>
        <taxon>Tracheophyta</taxon>
        <taxon>Spermatophyta</taxon>
        <taxon>Magnoliopsida</taxon>
        <taxon>eudicotyledons</taxon>
        <taxon>Gunneridae</taxon>
        <taxon>Pentapetalae</taxon>
        <taxon>asterids</taxon>
        <taxon>campanulids</taxon>
        <taxon>Escalloniales</taxon>
        <taxon>Escalloniaceae</taxon>
        <taxon>Escallonia</taxon>
    </lineage>
</organism>
<evidence type="ECO:0000256" key="1">
    <source>
        <dbReference type="ARBA" id="ARBA00011982"/>
    </source>
</evidence>
<dbReference type="Pfam" id="PF01582">
    <property type="entry name" value="TIR"/>
    <property type="match status" value="2"/>
</dbReference>
<dbReference type="Gene3D" id="3.40.50.10140">
    <property type="entry name" value="Toll/interleukin-1 receptor homology (TIR) domain"/>
    <property type="match status" value="2"/>
</dbReference>
<proteinExistence type="predicted"/>
<keyword evidence="3" id="KW-0520">NAD</keyword>
<dbReference type="SMART" id="SM00255">
    <property type="entry name" value="TIR"/>
    <property type="match status" value="2"/>
</dbReference>
<accession>A0AA88WI84</accession>
<evidence type="ECO:0000313" key="6">
    <source>
        <dbReference type="EMBL" id="KAK3027648.1"/>
    </source>
</evidence>
<evidence type="ECO:0000256" key="3">
    <source>
        <dbReference type="ARBA" id="ARBA00023027"/>
    </source>
</evidence>
<feature type="domain" description="TIR" evidence="5">
    <location>
        <begin position="16"/>
        <end position="184"/>
    </location>
</feature>
<dbReference type="SUPFAM" id="SSF52200">
    <property type="entry name" value="Toll/Interleukin receptor TIR domain"/>
    <property type="match status" value="2"/>
</dbReference>
<dbReference type="Proteomes" id="UP001188597">
    <property type="component" value="Unassembled WGS sequence"/>
</dbReference>
<keyword evidence="7" id="KW-1185">Reference proteome</keyword>
<dbReference type="PANTHER" id="PTHR32009">
    <property type="entry name" value="TMV RESISTANCE PROTEIN N-LIKE"/>
    <property type="match status" value="1"/>
</dbReference>
<comment type="caution">
    <text evidence="6">The sequence shown here is derived from an EMBL/GenBank/DDBJ whole genome shotgun (WGS) entry which is preliminary data.</text>
</comment>
<reference evidence="6" key="1">
    <citation type="submission" date="2022-12" db="EMBL/GenBank/DDBJ databases">
        <title>Draft genome assemblies for two species of Escallonia (Escalloniales).</title>
        <authorList>
            <person name="Chanderbali A."/>
            <person name="Dervinis C."/>
            <person name="Anghel I."/>
            <person name="Soltis D."/>
            <person name="Soltis P."/>
            <person name="Zapata F."/>
        </authorList>
    </citation>
    <scope>NUCLEOTIDE SEQUENCE</scope>
    <source>
        <strain evidence="6">UCBG64.0493</strain>
        <tissue evidence="6">Leaf</tissue>
    </source>
</reference>
<comment type="catalytic activity">
    <reaction evidence="4">
        <text>NAD(+) + H2O = ADP-D-ribose + nicotinamide + H(+)</text>
        <dbReference type="Rhea" id="RHEA:16301"/>
        <dbReference type="ChEBI" id="CHEBI:15377"/>
        <dbReference type="ChEBI" id="CHEBI:15378"/>
        <dbReference type="ChEBI" id="CHEBI:17154"/>
        <dbReference type="ChEBI" id="CHEBI:57540"/>
        <dbReference type="ChEBI" id="CHEBI:57967"/>
        <dbReference type="EC" id="3.2.2.6"/>
    </reaction>
    <physiologicalReaction direction="left-to-right" evidence="4">
        <dbReference type="Rhea" id="RHEA:16302"/>
    </physiologicalReaction>
</comment>